<organism evidence="4 5">
    <name type="scientific">Klebsormidium nitens</name>
    <name type="common">Green alga</name>
    <name type="synonym">Ulothrix nitens</name>
    <dbReference type="NCBI Taxonomy" id="105231"/>
    <lineage>
        <taxon>Eukaryota</taxon>
        <taxon>Viridiplantae</taxon>
        <taxon>Streptophyta</taxon>
        <taxon>Klebsormidiophyceae</taxon>
        <taxon>Klebsormidiales</taxon>
        <taxon>Klebsormidiaceae</taxon>
        <taxon>Klebsormidium</taxon>
    </lineage>
</organism>
<dbReference type="InterPro" id="IPR041078">
    <property type="entry name" value="Plavaka"/>
</dbReference>
<keyword evidence="5" id="KW-1185">Reference proteome</keyword>
<proteinExistence type="predicted"/>
<dbReference type="GO" id="GO:0008270">
    <property type="term" value="F:zinc ion binding"/>
    <property type="evidence" value="ECO:0007669"/>
    <property type="project" value="UniProtKB-KW"/>
</dbReference>
<accession>A0A1Y1ID19</accession>
<evidence type="ECO:0000259" key="3">
    <source>
        <dbReference type="PROSITE" id="PS50157"/>
    </source>
</evidence>
<dbReference type="OrthoDB" id="2383838at2759"/>
<sequence length="897" mass="100865">MDSNFPCPICGKKFDTSQSLGNHRRGLGACGQGGLPDGWHPPQQLVQDRPEVPEAAARIAADRQQGQAPAGSVHPLGTPPAASQSLDQQSFRSDPLDHEPEQNSGAAAANDFELSDDESSSSASESSSDEDRDPFSAAEDGFEAPRPLLPFDPEEWLKSHDRLGGGGGNGPHPEPDDDAVPRGFKTSVEVANFLTNNGQGSGSSNSEADWLLRILLHPDFNQEEWRAAFSNSRELRKYQDTPHVDSEGFIVENMRLPSDHQDLWFRRKDPIELLRRMFANPELRGHIKLSARKEFNNAGDRCITDASSAEKMINLQKYIPEDAVLLAVSPYSDKTAVSNDLHTSGWAGLLAIKNADLEMQRRLGVGSELAAYFAQLKEQPEHGLIRDTVNWTSRKMFLMYQQLTLWLTPLKEASSRGVWMTDPYGARVCVFPYLHSYVADLQEHYYVAFVRSGRCLQCLAAPSRLNALDVNFKARTEVFTRRVIEHFKSVELAGNRQEIARAKKLLEDAGVPIAMKVFVFAINGLFEEVNGSDPVTDVFVSFLDWYMLLTCRNRPQYHTEKSLEECRELGLRFGQSALDTFGEYQKSEWNFIKFHQIPHYPDNIWQNGLLKHLDTDSGESFHGQTSKKPYRMSNKRNAEGQIVRHNQRRENISDRISFYGGSFVRDPPKVRHQTVVSRQPGGVETATDLPRSTETRDIVAARVAAQPELRQLERRTRVFLAGGLHGVRGGGALLVNQPNCLNSEVHVANAAAIAPGIGARFQPTVMHARAAVSFSDERPYYNDVAIKAAEDDPEGPEYYGQLRLLFSLVDQHGKTRELAFVRYYKVQKRANGSDRLDARTCRQLKWEKYTSGGQQKDFYDVIELDSILRMVYIAPDFADDSGESFYLSRFKWYKVES</sequence>
<evidence type="ECO:0000313" key="5">
    <source>
        <dbReference type="Proteomes" id="UP000054558"/>
    </source>
</evidence>
<dbReference type="OMA" id="HERHDSI"/>
<feature type="domain" description="C2H2-type" evidence="3">
    <location>
        <begin position="5"/>
        <end position="36"/>
    </location>
</feature>
<dbReference type="Pfam" id="PF18759">
    <property type="entry name" value="Plavaka"/>
    <property type="match status" value="1"/>
</dbReference>
<name>A0A1Y1ID19_KLENI</name>
<dbReference type="PROSITE" id="PS50157">
    <property type="entry name" value="ZINC_FINGER_C2H2_2"/>
    <property type="match status" value="1"/>
</dbReference>
<feature type="compositionally biased region" description="Polar residues" evidence="2">
    <location>
        <begin position="81"/>
        <end position="92"/>
    </location>
</feature>
<evidence type="ECO:0000256" key="2">
    <source>
        <dbReference type="SAM" id="MobiDB-lite"/>
    </source>
</evidence>
<feature type="region of interest" description="Disordered" evidence="2">
    <location>
        <begin position="671"/>
        <end position="691"/>
    </location>
</feature>
<evidence type="ECO:0000313" key="4">
    <source>
        <dbReference type="EMBL" id="GAQ87842.1"/>
    </source>
</evidence>
<gene>
    <name evidence="4" type="ORF">KFL_003810060</name>
</gene>
<evidence type="ECO:0000256" key="1">
    <source>
        <dbReference type="PROSITE-ProRule" id="PRU00042"/>
    </source>
</evidence>
<protein>
    <recommendedName>
        <fullName evidence="3">C2H2-type domain-containing protein</fullName>
    </recommendedName>
</protein>
<keyword evidence="1" id="KW-0479">Metal-binding</keyword>
<dbReference type="EMBL" id="DF237330">
    <property type="protein sequence ID" value="GAQ87842.1"/>
    <property type="molecule type" value="Genomic_DNA"/>
</dbReference>
<reference evidence="4 5" key="1">
    <citation type="journal article" date="2014" name="Nat. Commun.">
        <title>Klebsormidium flaccidum genome reveals primary factors for plant terrestrial adaptation.</title>
        <authorList>
            <person name="Hori K."/>
            <person name="Maruyama F."/>
            <person name="Fujisawa T."/>
            <person name="Togashi T."/>
            <person name="Yamamoto N."/>
            <person name="Seo M."/>
            <person name="Sato S."/>
            <person name="Yamada T."/>
            <person name="Mori H."/>
            <person name="Tajima N."/>
            <person name="Moriyama T."/>
            <person name="Ikeuchi M."/>
            <person name="Watanabe M."/>
            <person name="Wada H."/>
            <person name="Kobayashi K."/>
            <person name="Saito M."/>
            <person name="Masuda T."/>
            <person name="Sasaki-Sekimoto Y."/>
            <person name="Mashiguchi K."/>
            <person name="Awai K."/>
            <person name="Shimojima M."/>
            <person name="Masuda S."/>
            <person name="Iwai M."/>
            <person name="Nobusawa T."/>
            <person name="Narise T."/>
            <person name="Kondo S."/>
            <person name="Saito H."/>
            <person name="Sato R."/>
            <person name="Murakawa M."/>
            <person name="Ihara Y."/>
            <person name="Oshima-Yamada Y."/>
            <person name="Ohtaka K."/>
            <person name="Satoh M."/>
            <person name="Sonobe K."/>
            <person name="Ishii M."/>
            <person name="Ohtani R."/>
            <person name="Kanamori-Sato M."/>
            <person name="Honoki R."/>
            <person name="Miyazaki D."/>
            <person name="Mochizuki H."/>
            <person name="Umetsu J."/>
            <person name="Higashi K."/>
            <person name="Shibata D."/>
            <person name="Kamiya Y."/>
            <person name="Sato N."/>
            <person name="Nakamura Y."/>
            <person name="Tabata S."/>
            <person name="Ida S."/>
            <person name="Kurokawa K."/>
            <person name="Ohta H."/>
        </authorList>
    </citation>
    <scope>NUCLEOTIDE SEQUENCE [LARGE SCALE GENOMIC DNA]</scope>
    <source>
        <strain evidence="4 5">NIES-2285</strain>
    </source>
</reference>
<dbReference type="Proteomes" id="UP000054558">
    <property type="component" value="Unassembled WGS sequence"/>
</dbReference>
<feature type="region of interest" description="Disordered" evidence="2">
    <location>
        <begin position="1"/>
        <end position="182"/>
    </location>
</feature>
<dbReference type="InterPro" id="IPR013087">
    <property type="entry name" value="Znf_C2H2_type"/>
</dbReference>
<keyword evidence="1" id="KW-0863">Zinc-finger</keyword>
<keyword evidence="1" id="KW-0862">Zinc</keyword>
<dbReference type="AlphaFoldDB" id="A0A1Y1ID19"/>